<accession>A0A3E0X4B0</accession>
<feature type="chain" id="PRO_5017761876" description="Lipoprotein" evidence="1">
    <location>
        <begin position="24"/>
        <end position="188"/>
    </location>
</feature>
<proteinExistence type="predicted"/>
<evidence type="ECO:0000313" key="3">
    <source>
        <dbReference type="Proteomes" id="UP000256763"/>
    </source>
</evidence>
<keyword evidence="3" id="KW-1185">Reference proteome</keyword>
<sequence>MNKWIAIKLGLLPLLLLSLSACETLPSSRGSGESETGWARSLIDVGRPSGHREVTELMEYHQRVNAMSATERETELRRLRADLDNTTCNSTLLHLAVAQLVESAENTENLLKPCFDEEERQPTGIEEFARFIDQLLTARREQVAAIGLMAEELEKRNRENLELRRQLDGLKAIERSLQGRDRRIPMDD</sequence>
<reference evidence="3" key="1">
    <citation type="submission" date="2017-05" db="EMBL/GenBank/DDBJ databases">
        <authorList>
            <person name="Sharma S."/>
            <person name="Sidhu C."/>
            <person name="Pinnaka A.K."/>
        </authorList>
    </citation>
    <scope>NUCLEOTIDE SEQUENCE [LARGE SCALE GENOMIC DNA]</scope>
    <source>
        <strain evidence="3">AK93</strain>
    </source>
</reference>
<feature type="signal peptide" evidence="1">
    <location>
        <begin position="1"/>
        <end position="23"/>
    </location>
</feature>
<evidence type="ECO:0000313" key="2">
    <source>
        <dbReference type="EMBL" id="RFA39376.1"/>
    </source>
</evidence>
<dbReference type="RefSeq" id="WP_116300669.1">
    <property type="nucleotide sequence ID" value="NZ_NFZV01000001.1"/>
</dbReference>
<name>A0A3E0X4B0_9GAMM</name>
<dbReference type="Proteomes" id="UP000256763">
    <property type="component" value="Unassembled WGS sequence"/>
</dbReference>
<evidence type="ECO:0008006" key="4">
    <source>
        <dbReference type="Google" id="ProtNLM"/>
    </source>
</evidence>
<comment type="caution">
    <text evidence="2">The sequence shown here is derived from an EMBL/GenBank/DDBJ whole genome shotgun (WGS) entry which is preliminary data.</text>
</comment>
<gene>
    <name evidence="2" type="ORF">CAL65_00790</name>
</gene>
<organism evidence="2 3">
    <name type="scientific">Alkalilimnicola ehrlichii</name>
    <dbReference type="NCBI Taxonomy" id="351052"/>
    <lineage>
        <taxon>Bacteria</taxon>
        <taxon>Pseudomonadati</taxon>
        <taxon>Pseudomonadota</taxon>
        <taxon>Gammaproteobacteria</taxon>
        <taxon>Chromatiales</taxon>
        <taxon>Ectothiorhodospiraceae</taxon>
        <taxon>Alkalilimnicola</taxon>
    </lineage>
</organism>
<protein>
    <recommendedName>
        <fullName evidence="4">Lipoprotein</fullName>
    </recommendedName>
</protein>
<dbReference type="PROSITE" id="PS51257">
    <property type="entry name" value="PROKAR_LIPOPROTEIN"/>
    <property type="match status" value="1"/>
</dbReference>
<dbReference type="AlphaFoldDB" id="A0A3E0X4B0"/>
<keyword evidence="1" id="KW-0732">Signal</keyword>
<dbReference type="EMBL" id="NFZW01000001">
    <property type="protein sequence ID" value="RFA39376.1"/>
    <property type="molecule type" value="Genomic_DNA"/>
</dbReference>
<evidence type="ECO:0000256" key="1">
    <source>
        <dbReference type="SAM" id="SignalP"/>
    </source>
</evidence>